<dbReference type="Proteomes" id="UP001212841">
    <property type="component" value="Unassembled WGS sequence"/>
</dbReference>
<dbReference type="EMBL" id="JADGJD010000764">
    <property type="protein sequence ID" value="KAJ3048615.1"/>
    <property type="molecule type" value="Genomic_DNA"/>
</dbReference>
<sequence length="59" mass="6731">MNRQRSVSLDAHVKFDPSNPPTFTLPNQQPKPSKKSDDEKHTEPIRDSLQTLVDPTYTP</sequence>
<feature type="compositionally biased region" description="Polar residues" evidence="1">
    <location>
        <begin position="48"/>
        <end position="59"/>
    </location>
</feature>
<dbReference type="AlphaFoldDB" id="A0AAD5SAB9"/>
<name>A0AAD5SAB9_9FUNG</name>
<keyword evidence="3" id="KW-1185">Reference proteome</keyword>
<evidence type="ECO:0000313" key="2">
    <source>
        <dbReference type="EMBL" id="KAJ3048615.1"/>
    </source>
</evidence>
<comment type="caution">
    <text evidence="2">The sequence shown here is derived from an EMBL/GenBank/DDBJ whole genome shotgun (WGS) entry which is preliminary data.</text>
</comment>
<evidence type="ECO:0000256" key="1">
    <source>
        <dbReference type="SAM" id="MobiDB-lite"/>
    </source>
</evidence>
<reference evidence="2" key="1">
    <citation type="submission" date="2020-05" db="EMBL/GenBank/DDBJ databases">
        <title>Phylogenomic resolution of chytrid fungi.</title>
        <authorList>
            <person name="Stajich J.E."/>
            <person name="Amses K."/>
            <person name="Simmons R."/>
            <person name="Seto K."/>
            <person name="Myers J."/>
            <person name="Bonds A."/>
            <person name="Quandt C.A."/>
            <person name="Barry K."/>
            <person name="Liu P."/>
            <person name="Grigoriev I."/>
            <person name="Longcore J.E."/>
            <person name="James T.Y."/>
        </authorList>
    </citation>
    <scope>NUCLEOTIDE SEQUENCE</scope>
    <source>
        <strain evidence="2">JEL0318</strain>
    </source>
</reference>
<accession>A0AAD5SAB9</accession>
<feature type="non-terminal residue" evidence="2">
    <location>
        <position position="59"/>
    </location>
</feature>
<feature type="region of interest" description="Disordered" evidence="1">
    <location>
        <begin position="1"/>
        <end position="59"/>
    </location>
</feature>
<gene>
    <name evidence="2" type="ORF">HK097_010375</name>
</gene>
<protein>
    <submittedName>
        <fullName evidence="2">Uncharacterized protein</fullName>
    </submittedName>
</protein>
<feature type="compositionally biased region" description="Basic and acidic residues" evidence="1">
    <location>
        <begin position="34"/>
        <end position="46"/>
    </location>
</feature>
<feature type="compositionally biased region" description="Polar residues" evidence="1">
    <location>
        <begin position="21"/>
        <end position="31"/>
    </location>
</feature>
<proteinExistence type="predicted"/>
<organism evidence="2 3">
    <name type="scientific">Rhizophlyctis rosea</name>
    <dbReference type="NCBI Taxonomy" id="64517"/>
    <lineage>
        <taxon>Eukaryota</taxon>
        <taxon>Fungi</taxon>
        <taxon>Fungi incertae sedis</taxon>
        <taxon>Chytridiomycota</taxon>
        <taxon>Chytridiomycota incertae sedis</taxon>
        <taxon>Chytridiomycetes</taxon>
        <taxon>Rhizophlyctidales</taxon>
        <taxon>Rhizophlyctidaceae</taxon>
        <taxon>Rhizophlyctis</taxon>
    </lineage>
</organism>
<evidence type="ECO:0000313" key="3">
    <source>
        <dbReference type="Proteomes" id="UP001212841"/>
    </source>
</evidence>